<keyword evidence="1" id="KW-0472">Membrane</keyword>
<dbReference type="AlphaFoldDB" id="A0A934SE96"/>
<feature type="domain" description="DUF5671" evidence="2">
    <location>
        <begin position="66"/>
        <end position="197"/>
    </location>
</feature>
<evidence type="ECO:0000259" key="2">
    <source>
        <dbReference type="Pfam" id="PF18920"/>
    </source>
</evidence>
<evidence type="ECO:0000313" key="4">
    <source>
        <dbReference type="Proteomes" id="UP000640485"/>
    </source>
</evidence>
<accession>A0A934SE96</accession>
<feature type="transmembrane region" description="Helical" evidence="1">
    <location>
        <begin position="66"/>
        <end position="87"/>
    </location>
</feature>
<dbReference type="EMBL" id="JAEPRQ010000001">
    <property type="protein sequence ID" value="MBK4215366.1"/>
    <property type="molecule type" value="Genomic_DNA"/>
</dbReference>
<reference evidence="3" key="1">
    <citation type="submission" date="2021-01" db="EMBL/GenBank/DDBJ databases">
        <title>Paracoccus amoyensis sp. nov., isolated from the surface seawater along the coast of Xiamen Island, China.</title>
        <authorList>
            <person name="Lyu L."/>
        </authorList>
    </citation>
    <scope>NUCLEOTIDE SEQUENCE</scope>
    <source>
        <strain evidence="3">MJ17</strain>
    </source>
</reference>
<feature type="transmembrane region" description="Helical" evidence="1">
    <location>
        <begin position="179"/>
        <end position="199"/>
    </location>
</feature>
<dbReference type="Proteomes" id="UP000640485">
    <property type="component" value="Unassembled WGS sequence"/>
</dbReference>
<feature type="transmembrane region" description="Helical" evidence="1">
    <location>
        <begin position="148"/>
        <end position="173"/>
    </location>
</feature>
<gene>
    <name evidence="3" type="ORF">JJJ17_05445</name>
</gene>
<sequence>MGAADQLSDFVRKAMEGGHGEERIRSALTQTGWSPAEIDTALAGWQPVDDLPAVPRPRAYVSAREAMLYTLLMVALAVVCWHVLSLGFHVVDTAIPDLSERGYVDNWSMRFSIAAIIAFLPIFVLLDHRMAARLQGRELRRRSQVRRIFASITVLIAALVVLGDVVAIIYALLSGDLTLRFIVKAVLVGGVALLVAACYHEDLDG</sequence>
<keyword evidence="1" id="KW-1133">Transmembrane helix</keyword>
<protein>
    <recommendedName>
        <fullName evidence="2">DUF5671 domain-containing protein</fullName>
    </recommendedName>
</protein>
<keyword evidence="4" id="KW-1185">Reference proteome</keyword>
<dbReference type="InterPro" id="IPR043728">
    <property type="entry name" value="DUF5671"/>
</dbReference>
<evidence type="ECO:0000313" key="3">
    <source>
        <dbReference type="EMBL" id="MBK4215366.1"/>
    </source>
</evidence>
<comment type="caution">
    <text evidence="3">The sequence shown here is derived from an EMBL/GenBank/DDBJ whole genome shotgun (WGS) entry which is preliminary data.</text>
</comment>
<proteinExistence type="predicted"/>
<dbReference type="Pfam" id="PF18920">
    <property type="entry name" value="DUF5671"/>
    <property type="match status" value="1"/>
</dbReference>
<organism evidence="3 4">
    <name type="scientific">Paracoccus caeni</name>
    <dbReference type="NCBI Taxonomy" id="657651"/>
    <lineage>
        <taxon>Bacteria</taxon>
        <taxon>Pseudomonadati</taxon>
        <taxon>Pseudomonadota</taxon>
        <taxon>Alphaproteobacteria</taxon>
        <taxon>Rhodobacterales</taxon>
        <taxon>Paracoccaceae</taxon>
        <taxon>Paracoccus</taxon>
    </lineage>
</organism>
<evidence type="ECO:0000256" key="1">
    <source>
        <dbReference type="SAM" id="Phobius"/>
    </source>
</evidence>
<keyword evidence="1" id="KW-0812">Transmembrane</keyword>
<name>A0A934SE96_9RHOB</name>
<feature type="transmembrane region" description="Helical" evidence="1">
    <location>
        <begin position="107"/>
        <end position="127"/>
    </location>
</feature>